<organism evidence="1 2">
    <name type="scientific">Mesoplasma lactucae ATCC 49193</name>
    <dbReference type="NCBI Taxonomy" id="81460"/>
    <lineage>
        <taxon>Bacteria</taxon>
        <taxon>Bacillati</taxon>
        <taxon>Mycoplasmatota</taxon>
        <taxon>Mollicutes</taxon>
        <taxon>Entomoplasmatales</taxon>
        <taxon>Entomoplasmataceae</taxon>
        <taxon>Mesoplasma</taxon>
    </lineage>
</organism>
<evidence type="ECO:0000313" key="1">
    <source>
        <dbReference type="EMBL" id="ATG97769.1"/>
    </source>
</evidence>
<dbReference type="EMBL" id="CP023668">
    <property type="protein sequence ID" value="ATG97769.1"/>
    <property type="molecule type" value="Genomic_DNA"/>
</dbReference>
<gene>
    <name evidence="1" type="ORF">CP520_03465</name>
</gene>
<proteinExistence type="predicted"/>
<dbReference type="AlphaFoldDB" id="A0A291ISI7"/>
<dbReference type="Proteomes" id="UP000232227">
    <property type="component" value="Chromosome"/>
</dbReference>
<sequence>MKDKKPKKLKVVSKINKRLKKQRVERRVTEIIKIADKKNIFLEIFKTLLDDKDLDWREYQELFAVIKLLQVKMYLKLFEIDEPEVVDLIKTTLDKYKKITKQISKNTNWEAMIADEHFLKGQDLYLFKNDDTYHMIASIFAMPFKIFEHDQYYYDLGYFLSMYITLEVFVNKYNIPKNYEIYLAKLDVQLRMIRTFSNIAPKTFNISIKALNKWFDKVEKKEEIFKTKKKGEQK</sequence>
<name>A0A291ISI7_9MOLU</name>
<accession>A0A291ISI7</accession>
<dbReference type="RefSeq" id="WP_096863065.1">
    <property type="nucleotide sequence ID" value="NZ_CP023668.1"/>
</dbReference>
<evidence type="ECO:0000313" key="2">
    <source>
        <dbReference type="Proteomes" id="UP000232227"/>
    </source>
</evidence>
<keyword evidence="2" id="KW-1185">Reference proteome</keyword>
<dbReference type="KEGG" id="mlac:CP520_03465"/>
<reference evidence="1 2" key="1">
    <citation type="submission" date="2017-09" db="EMBL/GenBank/DDBJ databases">
        <title>SPAdes assembly of the Mesoplasma lactucae genome.</title>
        <authorList>
            <person name="Knight T.F."/>
            <person name="Rubinstein R."/>
            <person name="Citino T."/>
        </authorList>
    </citation>
    <scope>NUCLEOTIDE SEQUENCE [LARGE SCALE GENOMIC DNA]</scope>
    <source>
        <strain evidence="1 2">831-C4</strain>
    </source>
</reference>
<protein>
    <submittedName>
        <fullName evidence="1">Uncharacterized protein</fullName>
    </submittedName>
</protein>